<dbReference type="SUPFAM" id="SSF46689">
    <property type="entry name" value="Homeodomain-like"/>
    <property type="match status" value="1"/>
</dbReference>
<dbReference type="OrthoDB" id="6590756at2"/>
<dbReference type="Proteomes" id="UP000235114">
    <property type="component" value="Unassembled WGS sequence"/>
</dbReference>
<comment type="caution">
    <text evidence="6">The sequence shown here is derived from an EMBL/GenBank/DDBJ whole genome shotgun (WGS) entry which is preliminary data.</text>
</comment>
<dbReference type="InterPro" id="IPR035472">
    <property type="entry name" value="RpiR-like_SIS"/>
</dbReference>
<evidence type="ECO:0000313" key="7">
    <source>
        <dbReference type="EMBL" id="PLS00958.1"/>
    </source>
</evidence>
<dbReference type="AlphaFoldDB" id="A0A2N5GQA0"/>
<dbReference type="Pfam" id="PF01418">
    <property type="entry name" value="HTH_6"/>
    <property type="match status" value="1"/>
</dbReference>
<dbReference type="GO" id="GO:0003700">
    <property type="term" value="F:DNA-binding transcription factor activity"/>
    <property type="evidence" value="ECO:0007669"/>
    <property type="project" value="InterPro"/>
</dbReference>
<dbReference type="InterPro" id="IPR009057">
    <property type="entry name" value="Homeodomain-like_sf"/>
</dbReference>
<dbReference type="InterPro" id="IPR000281">
    <property type="entry name" value="HTH_RpiR"/>
</dbReference>
<dbReference type="Gene3D" id="3.40.50.10490">
    <property type="entry name" value="Glucose-6-phosphate isomerase like protein, domain 1"/>
    <property type="match status" value="1"/>
</dbReference>
<keyword evidence="1" id="KW-0805">Transcription regulation</keyword>
<evidence type="ECO:0000259" key="4">
    <source>
        <dbReference type="PROSITE" id="PS51071"/>
    </source>
</evidence>
<evidence type="ECO:0000313" key="8">
    <source>
        <dbReference type="Proteomes" id="UP000234951"/>
    </source>
</evidence>
<dbReference type="PROSITE" id="PS51464">
    <property type="entry name" value="SIS"/>
    <property type="match status" value="1"/>
</dbReference>
<name>A0A2N5GQA0_9BACI</name>
<dbReference type="Gene3D" id="1.10.10.10">
    <property type="entry name" value="Winged helix-like DNA-binding domain superfamily/Winged helix DNA-binding domain"/>
    <property type="match status" value="1"/>
</dbReference>
<dbReference type="GO" id="GO:0097367">
    <property type="term" value="F:carbohydrate derivative binding"/>
    <property type="evidence" value="ECO:0007669"/>
    <property type="project" value="InterPro"/>
</dbReference>
<dbReference type="PANTHER" id="PTHR30514">
    <property type="entry name" value="GLUCOKINASE"/>
    <property type="match status" value="1"/>
</dbReference>
<dbReference type="EMBL" id="PGVD01000001">
    <property type="protein sequence ID" value="PLS00958.1"/>
    <property type="molecule type" value="Genomic_DNA"/>
</dbReference>
<sequence length="246" mass="27975">MFLEERARKYEYKLNDTDDQIIEYIMSNKRLVVSLSIQSLAASLYTVPNTITRLSKKLGYDGFSQLKNSLKDELETELEGHGELEGDLHATVQKTLQLIDMDKIEMVSKVLRDAKKILVYGVGDTVPFCEMLVKNLKVTGKQTEFYIHPHEIRHGIEELKSKDVLFLISLSGETDQVLKMAELGKDRLITIISLTHFNANALQKLADINLYCHAPKKVLNGYNVTDKTSLVIVLRVLSEYIWNEAG</sequence>
<evidence type="ECO:0000256" key="2">
    <source>
        <dbReference type="ARBA" id="ARBA00023125"/>
    </source>
</evidence>
<proteinExistence type="predicted"/>
<keyword evidence="2" id="KW-0238">DNA-binding</keyword>
<dbReference type="InterPro" id="IPR036388">
    <property type="entry name" value="WH-like_DNA-bd_sf"/>
</dbReference>
<dbReference type="GO" id="GO:0003677">
    <property type="term" value="F:DNA binding"/>
    <property type="evidence" value="ECO:0007669"/>
    <property type="project" value="UniProtKB-KW"/>
</dbReference>
<reference evidence="6 8" key="1">
    <citation type="submission" date="2017-11" db="EMBL/GenBank/DDBJ databases">
        <title>Comparitive Functional Genomics of Dry Heat Resistant strains isolated from the Viking Spacecraft.</title>
        <authorList>
            <person name="Seuylemezian A."/>
            <person name="Cooper K."/>
            <person name="Vaishampayan P."/>
        </authorList>
    </citation>
    <scope>NUCLEOTIDE SEQUENCE [LARGE SCALE GENOMIC DNA]</scope>
    <source>
        <strain evidence="6 8">M4.6</strain>
    </source>
</reference>
<dbReference type="InterPro" id="IPR001347">
    <property type="entry name" value="SIS_dom"/>
</dbReference>
<dbReference type="CDD" id="cd05013">
    <property type="entry name" value="SIS_RpiR"/>
    <property type="match status" value="1"/>
</dbReference>
<organism evidence="6 8">
    <name type="scientific">Bacillus canaveralius</name>
    <dbReference type="NCBI Taxonomy" id="1403243"/>
    <lineage>
        <taxon>Bacteria</taxon>
        <taxon>Bacillati</taxon>
        <taxon>Bacillota</taxon>
        <taxon>Bacilli</taxon>
        <taxon>Bacillales</taxon>
        <taxon>Bacillaceae</taxon>
        <taxon>Bacillus</taxon>
    </lineage>
</organism>
<dbReference type="SUPFAM" id="SSF53697">
    <property type="entry name" value="SIS domain"/>
    <property type="match status" value="1"/>
</dbReference>
<evidence type="ECO:0000256" key="1">
    <source>
        <dbReference type="ARBA" id="ARBA00023015"/>
    </source>
</evidence>
<dbReference type="GO" id="GO:1901135">
    <property type="term" value="P:carbohydrate derivative metabolic process"/>
    <property type="evidence" value="ECO:0007669"/>
    <property type="project" value="InterPro"/>
</dbReference>
<evidence type="ECO:0000313" key="6">
    <source>
        <dbReference type="EMBL" id="PLR85044.1"/>
    </source>
</evidence>
<dbReference type="InterPro" id="IPR046348">
    <property type="entry name" value="SIS_dom_sf"/>
</dbReference>
<dbReference type="Pfam" id="PF01380">
    <property type="entry name" value="SIS"/>
    <property type="match status" value="1"/>
</dbReference>
<keyword evidence="9" id="KW-1185">Reference proteome</keyword>
<evidence type="ECO:0000313" key="9">
    <source>
        <dbReference type="Proteomes" id="UP000235114"/>
    </source>
</evidence>
<evidence type="ECO:0000256" key="3">
    <source>
        <dbReference type="ARBA" id="ARBA00023163"/>
    </source>
</evidence>
<protein>
    <submittedName>
        <fullName evidence="6">MurR/RpiR family transcriptional regulator</fullName>
    </submittedName>
</protein>
<keyword evidence="3" id="KW-0804">Transcription</keyword>
<feature type="domain" description="SIS" evidence="5">
    <location>
        <begin position="107"/>
        <end position="246"/>
    </location>
</feature>
<reference evidence="7 9" key="2">
    <citation type="submission" date="2017-12" db="EMBL/GenBank/DDBJ databases">
        <title>Comparative Functional Genomics of Dry Heat Resistant strains isolated from the Viking Spacecraft.</title>
        <authorList>
            <person name="Seuylemezian A."/>
            <person name="Cooper K."/>
            <person name="Vaishampayan P."/>
        </authorList>
    </citation>
    <scope>NUCLEOTIDE SEQUENCE [LARGE SCALE GENOMIC DNA]</scope>
    <source>
        <strain evidence="7 9">ATCC 29669</strain>
    </source>
</reference>
<dbReference type="Proteomes" id="UP000234951">
    <property type="component" value="Unassembled WGS sequence"/>
</dbReference>
<dbReference type="InterPro" id="IPR047640">
    <property type="entry name" value="RpiR-like"/>
</dbReference>
<dbReference type="EMBL" id="PGVA01000008">
    <property type="protein sequence ID" value="PLR85044.1"/>
    <property type="molecule type" value="Genomic_DNA"/>
</dbReference>
<accession>A0A2N5GQA0</accession>
<feature type="domain" description="HTH rpiR-type" evidence="4">
    <location>
        <begin position="1"/>
        <end position="77"/>
    </location>
</feature>
<evidence type="ECO:0000259" key="5">
    <source>
        <dbReference type="PROSITE" id="PS51464"/>
    </source>
</evidence>
<dbReference type="PROSITE" id="PS51071">
    <property type="entry name" value="HTH_RPIR"/>
    <property type="match status" value="1"/>
</dbReference>
<dbReference type="RefSeq" id="WP_101575986.1">
    <property type="nucleotide sequence ID" value="NZ_PGVA01000008.1"/>
</dbReference>
<dbReference type="PANTHER" id="PTHR30514:SF1">
    <property type="entry name" value="HTH-TYPE TRANSCRIPTIONAL REGULATOR HEXR-RELATED"/>
    <property type="match status" value="1"/>
</dbReference>
<gene>
    <name evidence="6" type="ORF">CU635_04495</name>
    <name evidence="7" type="ORF">CVD25_00490</name>
</gene>